<dbReference type="CDD" id="cd08423">
    <property type="entry name" value="PBP2_LTTR_like_6"/>
    <property type="match status" value="1"/>
</dbReference>
<comment type="similarity">
    <text evidence="1">Belongs to the LysR transcriptional regulatory family.</text>
</comment>
<evidence type="ECO:0000256" key="3">
    <source>
        <dbReference type="ARBA" id="ARBA00023125"/>
    </source>
</evidence>
<protein>
    <submittedName>
        <fullName evidence="6">DNA-binding transcriptional regulator, LysR family</fullName>
    </submittedName>
</protein>
<dbReference type="GO" id="GO:0003700">
    <property type="term" value="F:DNA-binding transcription factor activity"/>
    <property type="evidence" value="ECO:0007669"/>
    <property type="project" value="InterPro"/>
</dbReference>
<dbReference type="InterPro" id="IPR036390">
    <property type="entry name" value="WH_DNA-bd_sf"/>
</dbReference>
<dbReference type="Pfam" id="PF03466">
    <property type="entry name" value="LysR_substrate"/>
    <property type="match status" value="1"/>
</dbReference>
<dbReference type="STRING" id="67331.SAMN04490357_3768"/>
<proteinExistence type="inferred from homology"/>
<dbReference type="RefSeq" id="WP_074992633.1">
    <property type="nucleotide sequence ID" value="NZ_FNTD01000004.1"/>
</dbReference>
<keyword evidence="3 6" id="KW-0238">DNA-binding</keyword>
<evidence type="ECO:0000256" key="1">
    <source>
        <dbReference type="ARBA" id="ARBA00009437"/>
    </source>
</evidence>
<dbReference type="InterPro" id="IPR036388">
    <property type="entry name" value="WH-like_DNA-bd_sf"/>
</dbReference>
<dbReference type="GeneID" id="95512899"/>
<dbReference type="PANTHER" id="PTHR30346">
    <property type="entry name" value="TRANSCRIPTIONAL DUAL REGULATOR HCAR-RELATED"/>
    <property type="match status" value="1"/>
</dbReference>
<dbReference type="PROSITE" id="PS50931">
    <property type="entry name" value="HTH_LYSR"/>
    <property type="match status" value="1"/>
</dbReference>
<keyword evidence="4" id="KW-0804">Transcription</keyword>
<dbReference type="PANTHER" id="PTHR30346:SF29">
    <property type="entry name" value="LYSR SUBSTRATE-BINDING"/>
    <property type="match status" value="1"/>
</dbReference>
<dbReference type="GO" id="GO:0003677">
    <property type="term" value="F:DNA binding"/>
    <property type="evidence" value="ECO:0007669"/>
    <property type="project" value="UniProtKB-KW"/>
</dbReference>
<evidence type="ECO:0000256" key="4">
    <source>
        <dbReference type="ARBA" id="ARBA00023163"/>
    </source>
</evidence>
<dbReference type="InterPro" id="IPR000847">
    <property type="entry name" value="LysR_HTH_N"/>
</dbReference>
<dbReference type="InterPro" id="IPR005119">
    <property type="entry name" value="LysR_subst-bd"/>
</dbReference>
<evidence type="ECO:0000313" key="6">
    <source>
        <dbReference type="EMBL" id="SED08501.1"/>
    </source>
</evidence>
<dbReference type="Gene3D" id="1.10.10.10">
    <property type="entry name" value="Winged helix-like DNA-binding domain superfamily/Winged helix DNA-binding domain"/>
    <property type="match status" value="1"/>
</dbReference>
<evidence type="ECO:0000256" key="2">
    <source>
        <dbReference type="ARBA" id="ARBA00023015"/>
    </source>
</evidence>
<name>A0A1H4XUF5_9ACTN</name>
<dbReference type="Proteomes" id="UP000182375">
    <property type="component" value="Unassembled WGS sequence"/>
</dbReference>
<keyword evidence="2" id="KW-0805">Transcription regulation</keyword>
<evidence type="ECO:0000259" key="5">
    <source>
        <dbReference type="PROSITE" id="PS50931"/>
    </source>
</evidence>
<dbReference type="AlphaFoldDB" id="A0A1H4XUF5"/>
<gene>
    <name evidence="6" type="ORF">SAMN04490357_3768</name>
</gene>
<dbReference type="EMBL" id="FNTD01000004">
    <property type="protein sequence ID" value="SED08501.1"/>
    <property type="molecule type" value="Genomic_DNA"/>
</dbReference>
<dbReference type="GO" id="GO:0032993">
    <property type="term" value="C:protein-DNA complex"/>
    <property type="evidence" value="ECO:0007669"/>
    <property type="project" value="TreeGrafter"/>
</dbReference>
<reference evidence="6 7" key="1">
    <citation type="submission" date="2016-10" db="EMBL/GenBank/DDBJ databases">
        <authorList>
            <person name="de Groot N.N."/>
        </authorList>
    </citation>
    <scope>NUCLEOTIDE SEQUENCE [LARGE SCALE GENOMIC DNA]</scope>
    <source>
        <strain evidence="6 7">DSM 40306</strain>
    </source>
</reference>
<evidence type="ECO:0000313" key="7">
    <source>
        <dbReference type="Proteomes" id="UP000182375"/>
    </source>
</evidence>
<dbReference type="SUPFAM" id="SSF53850">
    <property type="entry name" value="Periplasmic binding protein-like II"/>
    <property type="match status" value="1"/>
</dbReference>
<dbReference type="SUPFAM" id="SSF46785">
    <property type="entry name" value="Winged helix' DNA-binding domain"/>
    <property type="match status" value="1"/>
</dbReference>
<sequence length="301" mass="32948">MLNLERLRSLQAVAAHGSVSGAAAVLHLTPSAVSQHLRKLEQETGHQLVTRTGRGVELTPTALLLAERARHILALVDETEAELQSHNDHPVGRLTLGAFPTAARGVVPRALRLLAERAPQLEVRVREVDHDSPLPQVERGELDVAIAQDWEHMPISWPGKLRRRLLMVDTARVALPADHALTDRPAVRIGELLDASWISRPQRSTCHEWLMHTMREQGAEPRIVHVVAEHPTQLALVAAGVGLAMVPGLGLGHLPPDVVALPVEPVLSRRIYAVWRPEAAVRPAVRVVIEALTEIGRELTA</sequence>
<dbReference type="Pfam" id="PF00126">
    <property type="entry name" value="HTH_1"/>
    <property type="match status" value="1"/>
</dbReference>
<organism evidence="6 7">
    <name type="scientific">Streptomyces misionensis</name>
    <dbReference type="NCBI Taxonomy" id="67331"/>
    <lineage>
        <taxon>Bacteria</taxon>
        <taxon>Bacillati</taxon>
        <taxon>Actinomycetota</taxon>
        <taxon>Actinomycetes</taxon>
        <taxon>Kitasatosporales</taxon>
        <taxon>Streptomycetaceae</taxon>
        <taxon>Streptomyces</taxon>
    </lineage>
</organism>
<accession>A0A1H4XUF5</accession>
<dbReference type="Gene3D" id="3.40.190.10">
    <property type="entry name" value="Periplasmic binding protein-like II"/>
    <property type="match status" value="2"/>
</dbReference>
<feature type="domain" description="HTH lysR-type" evidence="5">
    <location>
        <begin position="2"/>
        <end position="59"/>
    </location>
</feature>